<keyword evidence="1" id="KW-0732">Signal</keyword>
<evidence type="ECO:0000313" key="3">
    <source>
        <dbReference type="Proteomes" id="UP000273307"/>
    </source>
</evidence>
<reference evidence="2 3" key="1">
    <citation type="submission" date="2018-09" db="EMBL/GenBank/DDBJ databases">
        <authorList>
            <person name="Tagini F."/>
        </authorList>
    </citation>
    <scope>NUCLEOTIDE SEQUENCE [LARGE SCALE GENOMIC DNA]</scope>
    <source>
        <strain evidence="2 3">MK136</strain>
    </source>
</reference>
<dbReference type="AlphaFoldDB" id="A0A498PVK5"/>
<protein>
    <recommendedName>
        <fullName evidence="4">Peptidase S1 domain-containing protein</fullName>
    </recommendedName>
</protein>
<keyword evidence="3" id="KW-1185">Reference proteome</keyword>
<evidence type="ECO:0000313" key="2">
    <source>
        <dbReference type="EMBL" id="VBA36859.1"/>
    </source>
</evidence>
<organism evidence="2 3">
    <name type="scientific">Mycobacterium attenuatum</name>
    <dbReference type="NCBI Taxonomy" id="2341086"/>
    <lineage>
        <taxon>Bacteria</taxon>
        <taxon>Bacillati</taxon>
        <taxon>Actinomycetota</taxon>
        <taxon>Actinomycetes</taxon>
        <taxon>Mycobacteriales</taxon>
        <taxon>Mycobacteriaceae</taxon>
        <taxon>Mycobacterium</taxon>
    </lineage>
</organism>
<dbReference type="RefSeq" id="WP_122441843.1">
    <property type="nucleotide sequence ID" value="NZ_UPHP01000038.1"/>
</dbReference>
<dbReference type="EMBL" id="UPHP01000038">
    <property type="protein sequence ID" value="VBA36859.1"/>
    <property type="molecule type" value="Genomic_DNA"/>
</dbReference>
<feature type="signal peptide" evidence="1">
    <location>
        <begin position="1"/>
        <end position="29"/>
    </location>
</feature>
<proteinExistence type="predicted"/>
<name>A0A498PVK5_9MYCO</name>
<evidence type="ECO:0008006" key="4">
    <source>
        <dbReference type="Google" id="ProtNLM"/>
    </source>
</evidence>
<gene>
    <name evidence="2" type="ORF">LAUMK136_01615</name>
</gene>
<feature type="chain" id="PRO_5019828021" description="Peptidase S1 domain-containing protein" evidence="1">
    <location>
        <begin position="30"/>
        <end position="233"/>
    </location>
</feature>
<accession>A0A498PVK5</accession>
<dbReference type="OrthoDB" id="4724787at2"/>
<evidence type="ECO:0000256" key="1">
    <source>
        <dbReference type="SAM" id="SignalP"/>
    </source>
</evidence>
<dbReference type="Proteomes" id="UP000273307">
    <property type="component" value="Unassembled WGS sequence"/>
</dbReference>
<sequence length="233" mass="23915">MGTVLCGFRHSAVAIALALAFSAAAPAQASPGVTVFPGMEIHQGATVCMVGFVEPRLRIALSAGRCDDAPTVTDSHANVVGSVVLARRASVSEPVAADSASAVEYEVIALAPEVTTTQLLPGGRRLESIPGFTVQPALPVCHNTISAGQMCGRIGSVGNDGFAITGMIADPRDVGGPVYTLTDDNRAVIVGLLDGVRGTALWAQSWQAVMRQLYIDAQSAGATQPPLGQPIGR</sequence>